<dbReference type="KEGG" id="scm:SCHCO_02692726"/>
<evidence type="ECO:0000313" key="3">
    <source>
        <dbReference type="Proteomes" id="UP000007431"/>
    </source>
</evidence>
<sequence length="347" mass="38229">MARKKSADPPPSPTRKSQRLAAAFRAASSSRAPSTPKVKNRAYDAVRRENRAREMPLRKSARIRNLPPGSVPPPTGSTPPPLPSRRRQAAREPAVGYTPQRAPGIDLDTPRGRIRWGDPRPTGASLAKVSLSGTNSALSGVNVSMGIPIIHHADRKIKSEKLRTMEITFGEDQGKLNLDTRGNLMPVEPSVHEAYDRGLIVFSPTLPDLIKLSNALINKEVDGWTKQRPPYKNAQGFIHHEDVFPLDGTGREYHILPTEKWDHGSHISIKADGDIEAQPYKSPFKEGAPPLPLVTIHCSPYFVVYKAYQAMTKKGAVLPPYMSTEERLIRKIGEILTGKVVPPLPKA</sequence>
<dbReference type="InParanoid" id="D8QGU4"/>
<dbReference type="EMBL" id="GL377312">
    <property type="protein sequence ID" value="EFI92826.1"/>
    <property type="molecule type" value="Genomic_DNA"/>
</dbReference>
<dbReference type="VEuPathDB" id="FungiDB:SCHCODRAFT_02692726"/>
<dbReference type="Proteomes" id="UP000007431">
    <property type="component" value="Unassembled WGS sequence"/>
</dbReference>
<feature type="compositionally biased region" description="Basic and acidic residues" evidence="1">
    <location>
        <begin position="41"/>
        <end position="57"/>
    </location>
</feature>
<dbReference type="GeneID" id="9597231"/>
<accession>D8QGU4</accession>
<feature type="region of interest" description="Disordered" evidence="1">
    <location>
        <begin position="1"/>
        <end position="120"/>
    </location>
</feature>
<evidence type="ECO:0000313" key="2">
    <source>
        <dbReference type="EMBL" id="EFI92826.1"/>
    </source>
</evidence>
<feature type="compositionally biased region" description="Low complexity" evidence="1">
    <location>
        <begin position="19"/>
        <end position="34"/>
    </location>
</feature>
<reference evidence="2 3" key="1">
    <citation type="journal article" date="2010" name="Nat. Biotechnol.">
        <title>Genome sequence of the model mushroom Schizophyllum commune.</title>
        <authorList>
            <person name="Ohm R.A."/>
            <person name="de Jong J.F."/>
            <person name="Lugones L.G."/>
            <person name="Aerts A."/>
            <person name="Kothe E."/>
            <person name="Stajich J.E."/>
            <person name="de Vries R.P."/>
            <person name="Record E."/>
            <person name="Levasseur A."/>
            <person name="Baker S.E."/>
            <person name="Bartholomew K.A."/>
            <person name="Coutinho P.M."/>
            <person name="Erdmann S."/>
            <person name="Fowler T.J."/>
            <person name="Gathman A.C."/>
            <person name="Lombard V."/>
            <person name="Henrissat B."/>
            <person name="Knabe N."/>
            <person name="Kuees U."/>
            <person name="Lilly W.W."/>
            <person name="Lindquist E."/>
            <person name="Lucas S."/>
            <person name="Magnuson J.K."/>
            <person name="Piumi F."/>
            <person name="Raudaskoski M."/>
            <person name="Salamov A."/>
            <person name="Schmutz J."/>
            <person name="Schwarze F.W.M.R."/>
            <person name="vanKuyk P.A."/>
            <person name="Horton J.S."/>
            <person name="Grigoriev I.V."/>
            <person name="Woesten H.A.B."/>
        </authorList>
    </citation>
    <scope>NUCLEOTIDE SEQUENCE [LARGE SCALE GENOMIC DNA]</scope>
    <source>
        <strain evidence="3">H4-8 / FGSC 9210</strain>
    </source>
</reference>
<dbReference type="RefSeq" id="XP_003027729.1">
    <property type="nucleotide sequence ID" value="XM_003027683.1"/>
</dbReference>
<organism evidence="3">
    <name type="scientific">Schizophyllum commune (strain H4-8 / FGSC 9210)</name>
    <name type="common">Split gill fungus</name>
    <dbReference type="NCBI Taxonomy" id="578458"/>
    <lineage>
        <taxon>Eukaryota</taxon>
        <taxon>Fungi</taxon>
        <taxon>Dikarya</taxon>
        <taxon>Basidiomycota</taxon>
        <taxon>Agaricomycotina</taxon>
        <taxon>Agaricomycetes</taxon>
        <taxon>Agaricomycetidae</taxon>
        <taxon>Agaricales</taxon>
        <taxon>Schizophyllaceae</taxon>
        <taxon>Schizophyllum</taxon>
    </lineage>
</organism>
<evidence type="ECO:0000256" key="1">
    <source>
        <dbReference type="SAM" id="MobiDB-lite"/>
    </source>
</evidence>
<gene>
    <name evidence="2" type="ORF">SCHCODRAFT_113086</name>
</gene>
<protein>
    <submittedName>
        <fullName evidence="2">Uncharacterized protein</fullName>
    </submittedName>
</protein>
<dbReference type="OrthoDB" id="3133596at2759"/>
<keyword evidence="3" id="KW-1185">Reference proteome</keyword>
<feature type="compositionally biased region" description="Pro residues" evidence="1">
    <location>
        <begin position="69"/>
        <end position="83"/>
    </location>
</feature>
<dbReference type="HOGENOM" id="CLU_723922_0_0_1"/>
<feature type="non-terminal residue" evidence="2">
    <location>
        <position position="347"/>
    </location>
</feature>
<proteinExistence type="predicted"/>
<name>D8QGU4_SCHCM</name>
<feature type="compositionally biased region" description="Basic and acidic residues" evidence="1">
    <location>
        <begin position="108"/>
        <end position="118"/>
    </location>
</feature>
<dbReference type="AlphaFoldDB" id="D8QGU4"/>